<dbReference type="GO" id="GO:0004146">
    <property type="term" value="F:dihydrofolate reductase activity"/>
    <property type="evidence" value="ECO:0007669"/>
    <property type="project" value="UniProtKB-EC"/>
</dbReference>
<keyword evidence="4 7" id="KW-0554">One-carbon metabolism</keyword>
<dbReference type="GO" id="GO:0046452">
    <property type="term" value="P:dihydrofolate metabolic process"/>
    <property type="evidence" value="ECO:0007669"/>
    <property type="project" value="TreeGrafter"/>
</dbReference>
<evidence type="ECO:0000256" key="3">
    <source>
        <dbReference type="ARBA" id="ARBA00012856"/>
    </source>
</evidence>
<evidence type="ECO:0000256" key="7">
    <source>
        <dbReference type="PIRNR" id="PIRNR000194"/>
    </source>
</evidence>
<protein>
    <recommendedName>
        <fullName evidence="3 7">Dihydrofolate reductase</fullName>
        <ecNumber evidence="3 7">1.5.1.3</ecNumber>
    </recommendedName>
</protein>
<dbReference type="EMBL" id="VAVZ01000033">
    <property type="protein sequence ID" value="TLP94559.1"/>
    <property type="molecule type" value="Genomic_DNA"/>
</dbReference>
<evidence type="ECO:0000256" key="1">
    <source>
        <dbReference type="ARBA" id="ARBA00004903"/>
    </source>
</evidence>
<dbReference type="GO" id="GO:0046655">
    <property type="term" value="P:folic acid metabolic process"/>
    <property type="evidence" value="ECO:0007669"/>
    <property type="project" value="TreeGrafter"/>
</dbReference>
<reference evidence="10 11" key="1">
    <citation type="submission" date="2019-05" db="EMBL/GenBank/DDBJ databases">
        <title>Nesterenkonia sp. GY074 isolated from the Southern Atlantic Ocean.</title>
        <authorList>
            <person name="Zhang G."/>
        </authorList>
    </citation>
    <scope>NUCLEOTIDE SEQUENCE [LARGE SCALE GENOMIC DNA]</scope>
    <source>
        <strain evidence="10 11">GY074</strain>
    </source>
</reference>
<accession>A0A5R9BAG5</accession>
<name>A0A5R9BAG5_9MICC</name>
<sequence>MTRSVEVGMIWAEARGGVIGSGGTMPWHVPEDMAHFRSRTRNCPVVMGRKTWDSLPQRFRPLPGRTNIVITSDAATSRELEDAGAVPASSLPEAVEMAQSRVGSAEKVWIMGGGAVYAEAVNSEIATIASVTRLDFESEGDTFAPVLDSERWKLVHAEPDQGWSTSTSGIGYRIETYRRR</sequence>
<dbReference type="OrthoDB" id="9804315at2"/>
<keyword evidence="5 7" id="KW-0521">NADP</keyword>
<organism evidence="10 11">
    <name type="scientific">Nesterenkonia salmonea</name>
    <dbReference type="NCBI Taxonomy" id="1804987"/>
    <lineage>
        <taxon>Bacteria</taxon>
        <taxon>Bacillati</taxon>
        <taxon>Actinomycetota</taxon>
        <taxon>Actinomycetes</taxon>
        <taxon>Micrococcales</taxon>
        <taxon>Micrococcaceae</taxon>
        <taxon>Nesterenkonia</taxon>
    </lineage>
</organism>
<dbReference type="CDD" id="cd00209">
    <property type="entry name" value="DHFR"/>
    <property type="match status" value="1"/>
</dbReference>
<comment type="catalytic activity">
    <reaction evidence="7">
        <text>(6S)-5,6,7,8-tetrahydrofolate + NADP(+) = 7,8-dihydrofolate + NADPH + H(+)</text>
        <dbReference type="Rhea" id="RHEA:15009"/>
        <dbReference type="ChEBI" id="CHEBI:15378"/>
        <dbReference type="ChEBI" id="CHEBI:57451"/>
        <dbReference type="ChEBI" id="CHEBI:57453"/>
        <dbReference type="ChEBI" id="CHEBI:57783"/>
        <dbReference type="ChEBI" id="CHEBI:58349"/>
        <dbReference type="EC" id="1.5.1.3"/>
    </reaction>
</comment>
<comment type="function">
    <text evidence="7">Key enzyme in folate metabolism. Catalyzes an essential reaction for de novo glycine and purine synthesis, and for DNA precursor synthesis.</text>
</comment>
<dbReference type="Proteomes" id="UP000310458">
    <property type="component" value="Unassembled WGS sequence"/>
</dbReference>
<dbReference type="Pfam" id="PF00186">
    <property type="entry name" value="DHFR_1"/>
    <property type="match status" value="1"/>
</dbReference>
<dbReference type="GO" id="GO:0046654">
    <property type="term" value="P:tetrahydrofolate biosynthetic process"/>
    <property type="evidence" value="ECO:0007669"/>
    <property type="project" value="UniProtKB-UniPathway"/>
</dbReference>
<dbReference type="Gene3D" id="3.40.430.10">
    <property type="entry name" value="Dihydrofolate Reductase, subunit A"/>
    <property type="match status" value="1"/>
</dbReference>
<dbReference type="RefSeq" id="WP_138253697.1">
    <property type="nucleotide sequence ID" value="NZ_VAVZ01000033.1"/>
</dbReference>
<dbReference type="InterPro" id="IPR012259">
    <property type="entry name" value="DHFR"/>
</dbReference>
<dbReference type="PIRSF" id="PIRSF000194">
    <property type="entry name" value="DHFR"/>
    <property type="match status" value="1"/>
</dbReference>
<evidence type="ECO:0000256" key="8">
    <source>
        <dbReference type="RuleBase" id="RU004474"/>
    </source>
</evidence>
<dbReference type="UniPathway" id="UPA00077">
    <property type="reaction ID" value="UER00158"/>
</dbReference>
<evidence type="ECO:0000256" key="2">
    <source>
        <dbReference type="ARBA" id="ARBA00009539"/>
    </source>
</evidence>
<dbReference type="GO" id="GO:0006730">
    <property type="term" value="P:one-carbon metabolic process"/>
    <property type="evidence" value="ECO:0007669"/>
    <property type="project" value="UniProtKB-KW"/>
</dbReference>
<dbReference type="AlphaFoldDB" id="A0A5R9BAG5"/>
<dbReference type="PRINTS" id="PR00070">
    <property type="entry name" value="DHFR"/>
</dbReference>
<keyword evidence="6 7" id="KW-0560">Oxidoreductase</keyword>
<evidence type="ECO:0000313" key="11">
    <source>
        <dbReference type="Proteomes" id="UP000310458"/>
    </source>
</evidence>
<dbReference type="GO" id="GO:0005829">
    <property type="term" value="C:cytosol"/>
    <property type="evidence" value="ECO:0007669"/>
    <property type="project" value="TreeGrafter"/>
</dbReference>
<comment type="caution">
    <text evidence="10">The sequence shown here is derived from an EMBL/GenBank/DDBJ whole genome shotgun (WGS) entry which is preliminary data.</text>
</comment>
<evidence type="ECO:0000256" key="6">
    <source>
        <dbReference type="ARBA" id="ARBA00023002"/>
    </source>
</evidence>
<gene>
    <name evidence="10" type="ORF">FEF26_11580</name>
</gene>
<dbReference type="GO" id="GO:0050661">
    <property type="term" value="F:NADP binding"/>
    <property type="evidence" value="ECO:0007669"/>
    <property type="project" value="InterPro"/>
</dbReference>
<evidence type="ECO:0000256" key="5">
    <source>
        <dbReference type="ARBA" id="ARBA00022857"/>
    </source>
</evidence>
<dbReference type="PANTHER" id="PTHR48069:SF3">
    <property type="entry name" value="DIHYDROFOLATE REDUCTASE"/>
    <property type="match status" value="1"/>
</dbReference>
<dbReference type="InterPro" id="IPR024072">
    <property type="entry name" value="DHFR-like_dom_sf"/>
</dbReference>
<dbReference type="InterPro" id="IPR001796">
    <property type="entry name" value="DHFR_dom"/>
</dbReference>
<comment type="pathway">
    <text evidence="1 7">Cofactor biosynthesis; tetrahydrofolate biosynthesis; 5,6,7,8-tetrahydrofolate from 7,8-dihydrofolate: step 1/1.</text>
</comment>
<dbReference type="EC" id="1.5.1.3" evidence="3 7"/>
<dbReference type="PANTHER" id="PTHR48069">
    <property type="entry name" value="DIHYDROFOLATE REDUCTASE"/>
    <property type="match status" value="1"/>
</dbReference>
<evidence type="ECO:0000256" key="4">
    <source>
        <dbReference type="ARBA" id="ARBA00022563"/>
    </source>
</evidence>
<comment type="similarity">
    <text evidence="2 7 8">Belongs to the dihydrofolate reductase family.</text>
</comment>
<dbReference type="InterPro" id="IPR017925">
    <property type="entry name" value="DHFR_CS"/>
</dbReference>
<proteinExistence type="inferred from homology"/>
<evidence type="ECO:0000313" key="10">
    <source>
        <dbReference type="EMBL" id="TLP94559.1"/>
    </source>
</evidence>
<dbReference type="SUPFAM" id="SSF53597">
    <property type="entry name" value="Dihydrofolate reductase-like"/>
    <property type="match status" value="1"/>
</dbReference>
<keyword evidence="11" id="KW-1185">Reference proteome</keyword>
<dbReference type="PROSITE" id="PS00075">
    <property type="entry name" value="DHFR_1"/>
    <property type="match status" value="1"/>
</dbReference>
<evidence type="ECO:0000259" key="9">
    <source>
        <dbReference type="PROSITE" id="PS51330"/>
    </source>
</evidence>
<dbReference type="PROSITE" id="PS51330">
    <property type="entry name" value="DHFR_2"/>
    <property type="match status" value="1"/>
</dbReference>
<feature type="domain" description="DHFR" evidence="9">
    <location>
        <begin position="6"/>
        <end position="179"/>
    </location>
</feature>